<dbReference type="RefSeq" id="WP_182595470.1">
    <property type="nucleotide sequence ID" value="NZ_JACIVA010000037.1"/>
</dbReference>
<evidence type="ECO:0000313" key="2">
    <source>
        <dbReference type="Proteomes" id="UP000517106"/>
    </source>
</evidence>
<reference evidence="1 2" key="1">
    <citation type="submission" date="2020-07" db="EMBL/GenBank/DDBJ databases">
        <title>Description of Limosilactobacillus balticus sp. nov., Limosilactobacillus agrestis sp. nov., Limosilactobacillus albertensis sp. nov., Limosilactobacillus rudii sp. nov., Limosilactobacillus fastidiosus sp. nov., five novel Limosilactobacillus species isolated from the vertebrate gastrointestinal tract, and proposal of 6 subspecies of Limosilactobacillus reuteri adapted to the gastrointestinal tract of specific vertebrate hosts.</title>
        <authorList>
            <person name="Li F."/>
            <person name="Cheng C."/>
            <person name="Zheng J."/>
            <person name="Quevedo R.M."/>
            <person name="Li J."/>
            <person name="Roos S."/>
            <person name="Gaenzle M.G."/>
            <person name="Walter J."/>
        </authorList>
    </citation>
    <scope>NUCLEOTIDE SEQUENCE [LARGE SCALE GENOMIC DNA]</scope>
    <source>
        <strain evidence="1 2">STM2_1</strain>
    </source>
</reference>
<comment type="caution">
    <text evidence="1">The sequence shown here is derived from an EMBL/GenBank/DDBJ whole genome shotgun (WGS) entry which is preliminary data.</text>
</comment>
<organism evidence="1 2">
    <name type="scientific">Limosilactobacillus rudii</name>
    <dbReference type="NCBI Taxonomy" id="2759755"/>
    <lineage>
        <taxon>Bacteria</taxon>
        <taxon>Bacillati</taxon>
        <taxon>Bacillota</taxon>
        <taxon>Bacilli</taxon>
        <taxon>Lactobacillales</taxon>
        <taxon>Lactobacillaceae</taxon>
        <taxon>Limosilactobacillus</taxon>
    </lineage>
</organism>
<protein>
    <submittedName>
        <fullName evidence="1">Uncharacterized protein</fullName>
    </submittedName>
</protein>
<name>A0A7W3UJW9_9LACO</name>
<evidence type="ECO:0000313" key="1">
    <source>
        <dbReference type="EMBL" id="MBB1096864.1"/>
    </source>
</evidence>
<dbReference type="AlphaFoldDB" id="A0A7W3UJW9"/>
<dbReference type="EMBL" id="JACIVA010000037">
    <property type="protein sequence ID" value="MBB1096864.1"/>
    <property type="molecule type" value="Genomic_DNA"/>
</dbReference>
<accession>A0A7W3UJW9</accession>
<dbReference type="Proteomes" id="UP000517106">
    <property type="component" value="Unassembled WGS sequence"/>
</dbReference>
<gene>
    <name evidence="1" type="ORF">H5S09_02720</name>
</gene>
<keyword evidence="2" id="KW-1185">Reference proteome</keyword>
<sequence length="131" mass="15000">MGGRGAASGVNMKGKKYGTEYRTLLQYQNIKFVSINGGKSATPPMETMTKKRIYVTINDEEKIKSIDFYNDSGKRVKQIDVTGRPHIIDGERVLPHTHFGYFHEETGGTKRVTKSEQELIDKVKRIWNNRH</sequence>
<proteinExistence type="predicted"/>